<evidence type="ECO:0000313" key="9">
    <source>
        <dbReference type="RefSeq" id="XP_028139231.1"/>
    </source>
</evidence>
<keyword evidence="6" id="KW-0472">Membrane</keyword>
<name>A0A6P7FSF3_DIAVI</name>
<evidence type="ECO:0000256" key="6">
    <source>
        <dbReference type="ARBA" id="ARBA00023136"/>
    </source>
</evidence>
<organism evidence="9">
    <name type="scientific">Diabrotica virgifera virgifera</name>
    <name type="common">western corn rootworm</name>
    <dbReference type="NCBI Taxonomy" id="50390"/>
    <lineage>
        <taxon>Eukaryota</taxon>
        <taxon>Metazoa</taxon>
        <taxon>Ecdysozoa</taxon>
        <taxon>Arthropoda</taxon>
        <taxon>Hexapoda</taxon>
        <taxon>Insecta</taxon>
        <taxon>Pterygota</taxon>
        <taxon>Neoptera</taxon>
        <taxon>Endopterygota</taxon>
        <taxon>Coleoptera</taxon>
        <taxon>Polyphaga</taxon>
        <taxon>Cucujiformia</taxon>
        <taxon>Chrysomeloidea</taxon>
        <taxon>Chrysomelidae</taxon>
        <taxon>Galerucinae</taxon>
        <taxon>Diabroticina</taxon>
        <taxon>Diabroticites</taxon>
        <taxon>Diabrotica</taxon>
    </lineage>
</organism>
<evidence type="ECO:0000256" key="8">
    <source>
        <dbReference type="ARBA" id="ARBA00023224"/>
    </source>
</evidence>
<evidence type="ECO:0000256" key="3">
    <source>
        <dbReference type="ARBA" id="ARBA00022692"/>
    </source>
</evidence>
<dbReference type="GO" id="GO:0007165">
    <property type="term" value="P:signal transduction"/>
    <property type="evidence" value="ECO:0007669"/>
    <property type="project" value="UniProtKB-KW"/>
</dbReference>
<dbReference type="PANTHER" id="PTHR21137:SF43">
    <property type="entry name" value="ODORANT RECEPTOR 47A-RELATED"/>
    <property type="match status" value="1"/>
</dbReference>
<proteinExistence type="predicted"/>
<keyword evidence="5" id="KW-1133">Transmembrane helix</keyword>
<keyword evidence="3" id="KW-0812">Transmembrane</keyword>
<protein>
    <submittedName>
        <fullName evidence="9">Odorant receptor 45a-like</fullName>
    </submittedName>
</protein>
<evidence type="ECO:0000256" key="2">
    <source>
        <dbReference type="ARBA" id="ARBA00022606"/>
    </source>
</evidence>
<dbReference type="InterPro" id="IPR004117">
    <property type="entry name" value="7tm6_olfct_rcpt"/>
</dbReference>
<evidence type="ECO:0000256" key="5">
    <source>
        <dbReference type="ARBA" id="ARBA00022989"/>
    </source>
</evidence>
<gene>
    <name evidence="9" type="primary">LOC114333541</name>
</gene>
<keyword evidence="2" id="KW-0716">Sensory transduction</keyword>
<evidence type="ECO:0000256" key="1">
    <source>
        <dbReference type="ARBA" id="ARBA00004141"/>
    </source>
</evidence>
<accession>A0A6P7FSF3</accession>
<keyword evidence="4" id="KW-0552">Olfaction</keyword>
<dbReference type="GO" id="GO:0005549">
    <property type="term" value="F:odorant binding"/>
    <property type="evidence" value="ECO:0007669"/>
    <property type="project" value="InterPro"/>
</dbReference>
<keyword evidence="7" id="KW-0675">Receptor</keyword>
<sequence>MFLEIFTFCYFGHLLKTKSTDVEDACYMFNWDESSKPVQKMLLIMMIRAHKPLAVQAVFVNFSMTTLTAILRTSYSYAAVLRRFYM</sequence>
<dbReference type="AlphaFoldDB" id="A0A6P7FSF3"/>
<dbReference type="Pfam" id="PF02949">
    <property type="entry name" value="7tm_6"/>
    <property type="match status" value="1"/>
</dbReference>
<dbReference type="InParanoid" id="A0A6P7FSF3"/>
<evidence type="ECO:0000256" key="4">
    <source>
        <dbReference type="ARBA" id="ARBA00022725"/>
    </source>
</evidence>
<evidence type="ECO:0000256" key="7">
    <source>
        <dbReference type="ARBA" id="ARBA00023170"/>
    </source>
</evidence>
<dbReference type="GO" id="GO:0005886">
    <property type="term" value="C:plasma membrane"/>
    <property type="evidence" value="ECO:0007669"/>
    <property type="project" value="TreeGrafter"/>
</dbReference>
<comment type="subcellular location">
    <subcellularLocation>
        <location evidence="1">Membrane</location>
        <topology evidence="1">Multi-pass membrane protein</topology>
    </subcellularLocation>
</comment>
<dbReference type="GO" id="GO:0004984">
    <property type="term" value="F:olfactory receptor activity"/>
    <property type="evidence" value="ECO:0007669"/>
    <property type="project" value="InterPro"/>
</dbReference>
<keyword evidence="8" id="KW-0807">Transducer</keyword>
<reference evidence="9" key="1">
    <citation type="submission" date="2025-08" db="UniProtKB">
        <authorList>
            <consortium name="RefSeq"/>
        </authorList>
    </citation>
    <scope>IDENTIFICATION</scope>
    <source>
        <tissue evidence="9">Whole insect</tissue>
    </source>
</reference>
<dbReference type="RefSeq" id="XP_028139231.1">
    <property type="nucleotide sequence ID" value="XM_028283430.1"/>
</dbReference>
<dbReference type="PANTHER" id="PTHR21137">
    <property type="entry name" value="ODORANT RECEPTOR"/>
    <property type="match status" value="1"/>
</dbReference>